<evidence type="ECO:0000313" key="2">
    <source>
        <dbReference type="EMBL" id="KAL3695148.1"/>
    </source>
</evidence>
<evidence type="ECO:0000313" key="3">
    <source>
        <dbReference type="Proteomes" id="UP001633002"/>
    </source>
</evidence>
<feature type="region of interest" description="Disordered" evidence="1">
    <location>
        <begin position="426"/>
        <end position="448"/>
    </location>
</feature>
<name>A0ABD3HUI1_9MARC</name>
<proteinExistence type="predicted"/>
<reference evidence="2 3" key="1">
    <citation type="submission" date="2024-09" db="EMBL/GenBank/DDBJ databases">
        <title>Chromosome-scale assembly of Riccia sorocarpa.</title>
        <authorList>
            <person name="Paukszto L."/>
        </authorList>
    </citation>
    <scope>NUCLEOTIDE SEQUENCE [LARGE SCALE GENOMIC DNA]</scope>
    <source>
        <strain evidence="2">LP-2024</strain>
        <tissue evidence="2">Aerial parts of the thallus</tissue>
    </source>
</reference>
<keyword evidence="3" id="KW-1185">Reference proteome</keyword>
<dbReference type="EMBL" id="JBJQOH010000003">
    <property type="protein sequence ID" value="KAL3695148.1"/>
    <property type="molecule type" value="Genomic_DNA"/>
</dbReference>
<organism evidence="2 3">
    <name type="scientific">Riccia sorocarpa</name>
    <dbReference type="NCBI Taxonomy" id="122646"/>
    <lineage>
        <taxon>Eukaryota</taxon>
        <taxon>Viridiplantae</taxon>
        <taxon>Streptophyta</taxon>
        <taxon>Embryophyta</taxon>
        <taxon>Marchantiophyta</taxon>
        <taxon>Marchantiopsida</taxon>
        <taxon>Marchantiidae</taxon>
        <taxon>Marchantiales</taxon>
        <taxon>Ricciaceae</taxon>
        <taxon>Riccia</taxon>
    </lineage>
</organism>
<dbReference type="AlphaFoldDB" id="A0ABD3HUI1"/>
<comment type="caution">
    <text evidence="2">The sequence shown here is derived from an EMBL/GenBank/DDBJ whole genome shotgun (WGS) entry which is preliminary data.</text>
</comment>
<evidence type="ECO:0000256" key="1">
    <source>
        <dbReference type="SAM" id="MobiDB-lite"/>
    </source>
</evidence>
<protein>
    <submittedName>
        <fullName evidence="2">Uncharacterized protein</fullName>
    </submittedName>
</protein>
<feature type="compositionally biased region" description="Low complexity" evidence="1">
    <location>
        <begin position="426"/>
        <end position="440"/>
    </location>
</feature>
<gene>
    <name evidence="2" type="ORF">R1sor_008799</name>
</gene>
<dbReference type="Proteomes" id="UP001633002">
    <property type="component" value="Unassembled WGS sequence"/>
</dbReference>
<sequence>MDTCVQLSEPTFSDLQLLPCDPDGTATVTSEFLAAGKSYVVYGLSIHATVPRGGSSIKRSTLEDGASRTVSDIHWAGSVIDPLLVSGYDAVLRIEGSSELSRLDLSSFEHKSVALLPDAYDGNVIFELPPASLEDLSKKGGAAEWNGSIERLLVVDEVHYNVCSNWGEEHAAVVKETIHSSPHCTPSQIRAAVSNQIFLRMLDGLGADGLTREENYDLLDSLSPVAAPETFTNLIRSIRKSSKEPREESDIITLQQRINFRFVHRSLFVGQAGPDQRVHVFKMTVDGSGFGLDLLRRMLPGGTFTVHGKHRWFSAFRTTRTNHLPATVPVPATVPIPATIPDELPEHVITTISTSTDNSMPVEGADFVFDSQQPEQTFPAPTYDAGPAGSASSQSDVQIMNVTFRDRHTPEPDTEPDVVITGQTFRARPPTRGTPIPGRTHSVNPPIVSQHGIPVIEQECDKRFWHLSRINISGNPACNGNLVGPNAPRDLCKTKIKSSGHIPAPLTKSAEGWSNWGMAPVAPSFCGFRHFQGVDMPHQSGFVPTYNVSDPRVLWLANSKCLVYLKSYQFLWGPISRKPKLISFQALGFF</sequence>
<accession>A0ABD3HUI1</accession>